<dbReference type="PROSITE" id="PS50011">
    <property type="entry name" value="PROTEIN_KINASE_DOM"/>
    <property type="match status" value="1"/>
</dbReference>
<evidence type="ECO:0000256" key="1">
    <source>
        <dbReference type="SAM" id="MobiDB-lite"/>
    </source>
</evidence>
<feature type="domain" description="Protein kinase" evidence="2">
    <location>
        <begin position="528"/>
        <end position="728"/>
    </location>
</feature>
<proteinExistence type="predicted"/>
<comment type="caution">
    <text evidence="3">The sequence shown here is derived from an EMBL/GenBank/DDBJ whole genome shotgun (WGS) entry which is preliminary data.</text>
</comment>
<keyword evidence="4" id="KW-1185">Reference proteome</keyword>
<evidence type="ECO:0000313" key="3">
    <source>
        <dbReference type="EMBL" id="KAK7397986.1"/>
    </source>
</evidence>
<dbReference type="InterPro" id="IPR000719">
    <property type="entry name" value="Prot_kinase_dom"/>
</dbReference>
<dbReference type="Proteomes" id="UP001498476">
    <property type="component" value="Unassembled WGS sequence"/>
</dbReference>
<name>A0ABR1GIL6_9HYPO</name>
<feature type="region of interest" description="Disordered" evidence="1">
    <location>
        <begin position="17"/>
        <end position="52"/>
    </location>
</feature>
<dbReference type="InterPro" id="IPR011009">
    <property type="entry name" value="Kinase-like_dom_sf"/>
</dbReference>
<reference evidence="3 4" key="1">
    <citation type="journal article" date="2025" name="Microbiol. Resour. Announc.">
        <title>Draft genome sequences for Neonectria magnoliae and Neonectria punicea, canker pathogens of Liriodendron tulipifera and Acer saccharum in West Virginia.</title>
        <authorList>
            <person name="Petronek H.M."/>
            <person name="Kasson M.T."/>
            <person name="Metheny A.M."/>
            <person name="Stauder C.M."/>
            <person name="Lovett B."/>
            <person name="Lynch S.C."/>
            <person name="Garnas J.R."/>
            <person name="Kasson L.R."/>
            <person name="Stajich J.E."/>
        </authorList>
    </citation>
    <scope>NUCLEOTIDE SEQUENCE [LARGE SCALE GENOMIC DNA]</scope>
    <source>
        <strain evidence="3 4">NRRL 64653</strain>
    </source>
</reference>
<protein>
    <recommendedName>
        <fullName evidence="2">Protein kinase domain-containing protein</fullName>
    </recommendedName>
</protein>
<dbReference type="SUPFAM" id="SSF56112">
    <property type="entry name" value="Protein kinase-like (PK-like)"/>
    <property type="match status" value="1"/>
</dbReference>
<evidence type="ECO:0000313" key="4">
    <source>
        <dbReference type="Proteomes" id="UP001498476"/>
    </source>
</evidence>
<organism evidence="3 4">
    <name type="scientific">Neonectria punicea</name>
    <dbReference type="NCBI Taxonomy" id="979145"/>
    <lineage>
        <taxon>Eukaryota</taxon>
        <taxon>Fungi</taxon>
        <taxon>Dikarya</taxon>
        <taxon>Ascomycota</taxon>
        <taxon>Pezizomycotina</taxon>
        <taxon>Sordariomycetes</taxon>
        <taxon>Hypocreomycetidae</taxon>
        <taxon>Hypocreales</taxon>
        <taxon>Nectriaceae</taxon>
        <taxon>Neonectria</taxon>
    </lineage>
</organism>
<sequence>MDSAEVQRLRQLLAESNQLREEANQRADRERQLREEATQRADREQQRNQPTTLSEYIANYHTSVFSRFAIQTNPDLLSKGTITVPQNKWCPTNLQPWTGFLDEQRAIFGTVYHLFPTERRVFASRHYLATLGGEMSDRSIGDEKALEHFLHISVEDPVRKIIKQFKEVPDLCDAFNLSNGITFENHPHAISDVAEEVVDRKTPCPPPQTPGQLRDLNQLRADQICIYRSDDPGLRTRTMVYISEYKPPHKLTAPDLRRGLRPMNLYQEVVNRMTAPTKDDREAYSQYLAEKYTASALTQTYHYMLQGGLEYSLLTTGEAIVFLKIDWEDTKTLYYHLAEPGPEVSAHPANMHLCTAVGQYLAFTLLALGQRGARQEHGQAERDRAMQNSKTWAMDFETMLRSTSKSDRTTSSEGNVLQGNVLQGVMMISSRQMINQSHRMTSRRLRPPIHPLPQPGEALEMWEERLPANLVLETLVLETVLKTLVLETVLETVLKTLVLETVLETVLKTQVLEMLVLEKGTLRKSLDDGITRLQSGGARGVLFKVTLLAYGYTFVSKGTVRAFIKDLEHEATVYSHLFPIQGINVPVFLGAVDLRPMNKVYYYDHRVYVVHMTFMSWGGCSLAQAEANGKERLLLRDSAMRSVRALHRHLVLHNDARAPNMLFNAEVDGVMVIDFERSTLLAPPRAALLPVVSNKRTRILATGDKDARKRSRRFAEEELMAEQGFMVL</sequence>
<dbReference type="EMBL" id="JAZAVJ010000395">
    <property type="protein sequence ID" value="KAK7397986.1"/>
    <property type="molecule type" value="Genomic_DNA"/>
</dbReference>
<feature type="compositionally biased region" description="Basic and acidic residues" evidence="1">
    <location>
        <begin position="18"/>
        <end position="46"/>
    </location>
</feature>
<accession>A0ABR1GIL6</accession>
<gene>
    <name evidence="3" type="ORF">QQX98_012645</name>
</gene>
<evidence type="ECO:0000259" key="2">
    <source>
        <dbReference type="PROSITE" id="PS50011"/>
    </source>
</evidence>